<dbReference type="InterPro" id="IPR001727">
    <property type="entry name" value="GDT1-like"/>
</dbReference>
<name>A0A096CWY3_9FIRM</name>
<protein>
    <recommendedName>
        <fullName evidence="6">GDT1 family protein</fullName>
    </recommendedName>
</protein>
<organism evidence="7 8">
    <name type="scientific">Caloranaerobacter azorensis H53214</name>
    <dbReference type="NCBI Taxonomy" id="1156417"/>
    <lineage>
        <taxon>Bacteria</taxon>
        <taxon>Bacillati</taxon>
        <taxon>Bacillota</taxon>
        <taxon>Tissierellia</taxon>
        <taxon>Tissierellales</taxon>
        <taxon>Thermohalobacteraceae</taxon>
        <taxon>Caloranaerobacter</taxon>
    </lineage>
</organism>
<feature type="transmembrane region" description="Helical" evidence="6">
    <location>
        <begin position="67"/>
        <end position="85"/>
    </location>
</feature>
<evidence type="ECO:0000313" key="7">
    <source>
        <dbReference type="EMBL" id="KGG81054.1"/>
    </source>
</evidence>
<proteinExistence type="inferred from homology"/>
<evidence type="ECO:0000256" key="1">
    <source>
        <dbReference type="ARBA" id="ARBA00004141"/>
    </source>
</evidence>
<feature type="transmembrane region" description="Helical" evidence="6">
    <location>
        <begin position="164"/>
        <end position="184"/>
    </location>
</feature>
<dbReference type="AlphaFoldDB" id="A0A096CWY3"/>
<dbReference type="Pfam" id="PF01169">
    <property type="entry name" value="GDT1"/>
    <property type="match status" value="2"/>
</dbReference>
<dbReference type="Proteomes" id="UP000029622">
    <property type="component" value="Unassembled WGS sequence"/>
</dbReference>
<gene>
    <name evidence="7" type="ORF">Y919_02455</name>
</gene>
<comment type="similarity">
    <text evidence="2 6">Belongs to the GDT1 family.</text>
</comment>
<feature type="transmembrane region" description="Helical" evidence="6">
    <location>
        <begin position="21"/>
        <end position="47"/>
    </location>
</feature>
<feature type="transmembrane region" description="Helical" evidence="6">
    <location>
        <begin position="131"/>
        <end position="152"/>
    </location>
</feature>
<keyword evidence="5 6" id="KW-0472">Membrane</keyword>
<evidence type="ECO:0000256" key="3">
    <source>
        <dbReference type="ARBA" id="ARBA00022692"/>
    </source>
</evidence>
<feature type="transmembrane region" description="Helical" evidence="6">
    <location>
        <begin position="190"/>
        <end position="211"/>
    </location>
</feature>
<evidence type="ECO:0000256" key="5">
    <source>
        <dbReference type="ARBA" id="ARBA00023136"/>
    </source>
</evidence>
<keyword evidence="3 6" id="KW-0812">Transmembrane</keyword>
<evidence type="ECO:0000256" key="4">
    <source>
        <dbReference type="ARBA" id="ARBA00022989"/>
    </source>
</evidence>
<comment type="caution">
    <text evidence="7">The sequence shown here is derived from an EMBL/GenBank/DDBJ whole genome shotgun (WGS) entry which is preliminary data.</text>
</comment>
<dbReference type="GO" id="GO:0016020">
    <property type="term" value="C:membrane"/>
    <property type="evidence" value="ECO:0007669"/>
    <property type="project" value="UniProtKB-SubCell"/>
</dbReference>
<dbReference type="GO" id="GO:0046873">
    <property type="term" value="F:metal ion transmembrane transporter activity"/>
    <property type="evidence" value="ECO:0007669"/>
    <property type="project" value="InterPro"/>
</dbReference>
<dbReference type="PANTHER" id="PTHR12608">
    <property type="entry name" value="TRANSMEMBRANE PROTEIN HTP-1 RELATED"/>
    <property type="match status" value="1"/>
</dbReference>
<dbReference type="STRING" id="1156417.Y919_02455"/>
<evidence type="ECO:0000256" key="2">
    <source>
        <dbReference type="ARBA" id="ARBA00009190"/>
    </source>
</evidence>
<dbReference type="RefSeq" id="WP_035162081.1">
    <property type="nucleotide sequence ID" value="NZ_AZTB01000007.1"/>
</dbReference>
<dbReference type="PANTHER" id="PTHR12608:SF1">
    <property type="entry name" value="TRANSMEMBRANE PROTEIN 165"/>
    <property type="match status" value="1"/>
</dbReference>
<evidence type="ECO:0000313" key="8">
    <source>
        <dbReference type="Proteomes" id="UP000029622"/>
    </source>
</evidence>
<keyword evidence="4 6" id="KW-1133">Transmembrane helix</keyword>
<feature type="transmembrane region" description="Helical" evidence="6">
    <location>
        <begin position="97"/>
        <end position="115"/>
    </location>
</feature>
<dbReference type="EMBL" id="AZTB01000007">
    <property type="protein sequence ID" value="KGG81054.1"/>
    <property type="molecule type" value="Genomic_DNA"/>
</dbReference>
<sequence>MIREFIRALFLIFMAEMGDKTQILAMSFATQFSIESVLLGVFIGSFLNHGLAVILGTYLSSIIPVNFIQILAGFLFIGFALWTLYDQDEEGEGSKKSRFGPVLTVALAFFIGELGDKTQLTAITLSIDAKYPFFILLGTVTGMVLTSILGIYVGSKLSNKISGFTLKILSAAIFMFFGVSKLYSTLPKSFLTSSNVLIFILLIIVVIYILLKKSLRKREN</sequence>
<evidence type="ECO:0000256" key="6">
    <source>
        <dbReference type="RuleBase" id="RU365102"/>
    </source>
</evidence>
<reference evidence="7 8" key="1">
    <citation type="submission" date="2013-12" db="EMBL/GenBank/DDBJ databases">
        <title>Draft genome sequence of Caloranaerobacter sp. H53214.</title>
        <authorList>
            <person name="Jiang L.J."/>
            <person name="Shao Z.Z."/>
            <person name="Long M.N."/>
        </authorList>
    </citation>
    <scope>NUCLEOTIDE SEQUENCE [LARGE SCALE GENOMIC DNA]</scope>
    <source>
        <strain evidence="7 8">H53214</strain>
    </source>
</reference>
<accession>A0A096CWY3</accession>
<comment type="subcellular location">
    <subcellularLocation>
        <location evidence="1 6">Membrane</location>
        <topology evidence="1 6">Multi-pass membrane protein</topology>
    </subcellularLocation>
</comment>